<keyword evidence="6" id="KW-0804">Transcription</keyword>
<comment type="function">
    <text evidence="7">Responsible for the coupling of flagellin expression to flagellar assembly by preventing expression of the flagellin genes when a component of the middle class of proteins is defective. It negatively regulates flagellar genes by inhibiting the activity of FliA by directly binding to FliA.</text>
</comment>
<keyword evidence="11" id="KW-0969">Cilium</keyword>
<evidence type="ECO:0000256" key="4">
    <source>
        <dbReference type="ARBA" id="ARBA00022795"/>
    </source>
</evidence>
<evidence type="ECO:0000259" key="10">
    <source>
        <dbReference type="Pfam" id="PF04316"/>
    </source>
</evidence>
<evidence type="ECO:0000256" key="2">
    <source>
        <dbReference type="ARBA" id="ARBA00017823"/>
    </source>
</evidence>
<organism evidence="11 12">
    <name type="scientific">Candidatus Nitronereus thalassa</name>
    <dbReference type="NCBI Taxonomy" id="3020898"/>
    <lineage>
        <taxon>Bacteria</taxon>
        <taxon>Pseudomonadati</taxon>
        <taxon>Nitrospirota</taxon>
        <taxon>Nitrospiria</taxon>
        <taxon>Nitrospirales</taxon>
        <taxon>Nitrospiraceae</taxon>
        <taxon>Candidatus Nitronereus</taxon>
    </lineage>
</organism>
<feature type="region of interest" description="Disordered" evidence="9">
    <location>
        <begin position="1"/>
        <end position="43"/>
    </location>
</feature>
<keyword evidence="5" id="KW-0805">Transcription regulation</keyword>
<keyword evidence="3" id="KW-0678">Repressor</keyword>
<dbReference type="Pfam" id="PF04316">
    <property type="entry name" value="FlgM"/>
    <property type="match status" value="1"/>
</dbReference>
<evidence type="ECO:0000256" key="3">
    <source>
        <dbReference type="ARBA" id="ARBA00022491"/>
    </source>
</evidence>
<evidence type="ECO:0000256" key="9">
    <source>
        <dbReference type="SAM" id="MobiDB-lite"/>
    </source>
</evidence>
<dbReference type="InterPro" id="IPR031316">
    <property type="entry name" value="FlgM_C"/>
</dbReference>
<feature type="domain" description="Anti-sigma-28 factor FlgM C-terminal" evidence="10">
    <location>
        <begin position="41"/>
        <end position="95"/>
    </location>
</feature>
<gene>
    <name evidence="11" type="primary">flgM</name>
    <name evidence="11" type="ORF">PPG34_15625</name>
</gene>
<feature type="compositionally biased region" description="Polar residues" evidence="9">
    <location>
        <begin position="12"/>
        <end position="21"/>
    </location>
</feature>
<dbReference type="SUPFAM" id="SSF101498">
    <property type="entry name" value="Anti-sigma factor FlgM"/>
    <property type="match status" value="1"/>
</dbReference>
<evidence type="ECO:0000256" key="1">
    <source>
        <dbReference type="ARBA" id="ARBA00005322"/>
    </source>
</evidence>
<keyword evidence="4" id="KW-1005">Bacterial flagellum biogenesis</keyword>
<keyword evidence="12" id="KW-1185">Reference proteome</keyword>
<proteinExistence type="inferred from homology"/>
<dbReference type="InterPro" id="IPR035890">
    <property type="entry name" value="Anti-sigma-28_factor_FlgM_sf"/>
</dbReference>
<name>A0ABU3KBB2_9BACT</name>
<comment type="caution">
    <text evidence="11">The sequence shown here is derived from an EMBL/GenBank/DDBJ whole genome shotgun (WGS) entry which is preliminary data.</text>
</comment>
<dbReference type="EMBL" id="JAQOUE010000002">
    <property type="protein sequence ID" value="MDT7043784.1"/>
    <property type="molecule type" value="Genomic_DNA"/>
</dbReference>
<evidence type="ECO:0000313" key="11">
    <source>
        <dbReference type="EMBL" id="MDT7043784.1"/>
    </source>
</evidence>
<accession>A0ABU3KBB2</accession>
<evidence type="ECO:0000256" key="8">
    <source>
        <dbReference type="ARBA" id="ARBA00030117"/>
    </source>
</evidence>
<dbReference type="Proteomes" id="UP001250932">
    <property type="component" value="Unassembled WGS sequence"/>
</dbReference>
<dbReference type="NCBIfam" id="TIGR03824">
    <property type="entry name" value="FlgM_jcvi"/>
    <property type="match status" value="1"/>
</dbReference>
<dbReference type="RefSeq" id="WP_313834377.1">
    <property type="nucleotide sequence ID" value="NZ_JAQOUE010000002.1"/>
</dbReference>
<sequence length="114" mass="12844">MAGPERLEGLPQQPNNIQNSEKPPTSSKTTNNTPGNQPFTDSVNISSENVEYQQLLKEIDEVPDIRPDRLKKIQQALKNGTYHIDSDLVANRIIQDILNEEKSSPRHSQRPLST</sequence>
<keyword evidence="11" id="KW-0966">Cell projection</keyword>
<feature type="compositionally biased region" description="Low complexity" evidence="9">
    <location>
        <begin position="22"/>
        <end position="34"/>
    </location>
</feature>
<reference evidence="11 12" key="1">
    <citation type="journal article" date="2023" name="ISME J.">
        <title>Cultivation and genomic characterization of novel and ubiquitous marine nitrite-oxidizing bacteria from the Nitrospirales.</title>
        <authorList>
            <person name="Mueller A.J."/>
            <person name="Daebeler A."/>
            <person name="Herbold C.W."/>
            <person name="Kirkegaard R.H."/>
            <person name="Daims H."/>
        </authorList>
    </citation>
    <scope>NUCLEOTIDE SEQUENCE [LARGE SCALE GENOMIC DNA]</scope>
    <source>
        <strain evidence="11 12">EB</strain>
    </source>
</reference>
<evidence type="ECO:0000256" key="5">
    <source>
        <dbReference type="ARBA" id="ARBA00023015"/>
    </source>
</evidence>
<keyword evidence="11" id="KW-0282">Flagellum</keyword>
<comment type="similarity">
    <text evidence="1">Belongs to the FlgM family.</text>
</comment>
<evidence type="ECO:0000313" key="12">
    <source>
        <dbReference type="Proteomes" id="UP001250932"/>
    </source>
</evidence>
<evidence type="ECO:0000256" key="7">
    <source>
        <dbReference type="ARBA" id="ARBA00024739"/>
    </source>
</evidence>
<dbReference type="InterPro" id="IPR007412">
    <property type="entry name" value="FlgM"/>
</dbReference>
<evidence type="ECO:0000256" key="6">
    <source>
        <dbReference type="ARBA" id="ARBA00023163"/>
    </source>
</evidence>
<protein>
    <recommendedName>
        <fullName evidence="2">Negative regulator of flagellin synthesis</fullName>
    </recommendedName>
    <alternativeName>
        <fullName evidence="8">Anti-sigma-28 factor</fullName>
    </alternativeName>
</protein>